<reference evidence="7 8" key="1">
    <citation type="submission" date="2019-04" db="EMBL/GenBank/DDBJ databases">
        <title>Streptomyces piniterrae sp. nov., a heliquinomycin-producing actinomycete isolated from rhizosphere soil of Pinus yunnanensis.</title>
        <authorList>
            <person name="Zhuang X."/>
            <person name="Zhao J."/>
        </authorList>
    </citation>
    <scope>NUCLEOTIDE SEQUENCE [LARGE SCALE GENOMIC DNA]</scope>
    <source>
        <strain evidence="8">jys28</strain>
    </source>
</reference>
<dbReference type="Gene3D" id="3.30.559.30">
    <property type="entry name" value="Nonribosomal peptide synthetase, condensation domain"/>
    <property type="match status" value="1"/>
</dbReference>
<dbReference type="GO" id="GO:0072330">
    <property type="term" value="P:monocarboxylic acid biosynthetic process"/>
    <property type="evidence" value="ECO:0007669"/>
    <property type="project" value="UniProtKB-ARBA"/>
</dbReference>
<dbReference type="PANTHER" id="PTHR45527">
    <property type="entry name" value="NONRIBOSOMAL PEPTIDE SYNTHETASE"/>
    <property type="match status" value="1"/>
</dbReference>
<dbReference type="SUPFAM" id="SSF52777">
    <property type="entry name" value="CoA-dependent acyltransferases"/>
    <property type="match status" value="2"/>
</dbReference>
<organism evidence="7 8">
    <name type="scientific">Streptomyces piniterrae</name>
    <dbReference type="NCBI Taxonomy" id="2571125"/>
    <lineage>
        <taxon>Bacteria</taxon>
        <taxon>Bacillati</taxon>
        <taxon>Actinomycetota</taxon>
        <taxon>Actinomycetes</taxon>
        <taxon>Kitasatosporales</taxon>
        <taxon>Streptomycetaceae</taxon>
        <taxon>Streptomyces</taxon>
    </lineage>
</organism>
<dbReference type="SUPFAM" id="SSF56801">
    <property type="entry name" value="Acetyl-CoA synthetase-like"/>
    <property type="match status" value="1"/>
</dbReference>
<name>A0A4U0MT91_9ACTN</name>
<comment type="cofactor">
    <cofactor evidence="1">
        <name>pantetheine 4'-phosphate</name>
        <dbReference type="ChEBI" id="CHEBI:47942"/>
    </cofactor>
</comment>
<keyword evidence="4" id="KW-0597">Phosphoprotein</keyword>
<dbReference type="Pfam" id="PF00550">
    <property type="entry name" value="PP-binding"/>
    <property type="match status" value="1"/>
</dbReference>
<dbReference type="RefSeq" id="WP_136743587.1">
    <property type="nucleotide sequence ID" value="NZ_SUMB01000013.1"/>
</dbReference>
<dbReference type="InterPro" id="IPR001242">
    <property type="entry name" value="Condensation_dom"/>
</dbReference>
<keyword evidence="8" id="KW-1185">Reference proteome</keyword>
<dbReference type="FunFam" id="1.10.1200.10:FF:000016">
    <property type="entry name" value="Non-ribosomal peptide synthase"/>
    <property type="match status" value="1"/>
</dbReference>
<feature type="compositionally biased region" description="Low complexity" evidence="5">
    <location>
        <begin position="632"/>
        <end position="643"/>
    </location>
</feature>
<feature type="region of interest" description="Disordered" evidence="5">
    <location>
        <begin position="718"/>
        <end position="742"/>
    </location>
</feature>
<dbReference type="SUPFAM" id="SSF47336">
    <property type="entry name" value="ACP-like"/>
    <property type="match status" value="1"/>
</dbReference>
<dbReference type="InterPro" id="IPR042099">
    <property type="entry name" value="ANL_N_sf"/>
</dbReference>
<dbReference type="EMBL" id="SUMB01000013">
    <property type="protein sequence ID" value="TJZ44123.1"/>
    <property type="molecule type" value="Genomic_DNA"/>
</dbReference>
<proteinExistence type="inferred from homology"/>
<sequence length="1167" mass="123753">MSSSSYVGALGAGQGHDFSGHYVFPAASAQQRLWFLCELEPAGNAAYNVVSAVRMTGELNRRWLQQAIDAVVERHESLRTGVALVDGAPQQVVLPTALVTAPLIDCRGLDATARQTRLTDTVREETARPFPLHQPPLMRMVLLRTADDEHVLVVTVHHIVCDGWSMEVFFRDLAADYAARAAGEPPRRTQPPIQYADYVAWQNEQLDGDRLAELLAHWREKLAGVQPLDLPADRPRPAVRTVRGAQLTTRIPADLVDRLGTLGTAHGATLFMVLLTAFKGLLAAYSGQRDIAVGTPVAGRGHPQAEELIGFFANTLVLRSELDTAAAFTEALETVRATCVDAFSHQDMPFDRLVEELRPPRDLSRTPLFQVMFALQNTPGVALELPGLSLAQVDTESASAKFDLWLSGVPDNGEVRLRLEYNRDLFDPATAERLLGHYLTLLDGIAADPRRAFARLLDTDDPRERARVRGWARAAAPTPAAPDAPAEAVAEAAAPLVTESLAHRLERTPHESSAVAISAPDGTLTHRELHQRADLLAHRLREAGAGPGTLVGIHLPPSRELAIAVLAALKTGAAQVHLAPGAGPRTAWVLADAAPDLLIGGDAAAESPAGWTGPTVPVTPGDRTDRRRRPARPAATGGPAPDDPACVVYPFGSAVRPPGVTVSHRVLADAVDALGRAAGITAEDAVAVLGDAAGELTAPGLLLPLVLGGRAVILPAPDAEEADGGPDAAGPSAAAGLAGSGVTTGLATPDTWRRLLDQDWTPPTGLRVVSVGEAPTGGLTRRLAAAGAWVCAVHSPAGAPVSGIAEAAAPEAGAAADRARPWLGRPGPGRVRQLLDAQLLPVPLGTVGELYVGGGLAYGYRNRPALTAERFVPDPFSDDPGARLYRTGDLCRYTPDGELEFVGRAGGSVRLRDRWVDPAEAESVLADHPLIDRAAVVTSEFGDDVRLVGWLVPDRSGTGDDRPATDGELVRLLRRDIAATLPDDLLPQVFGVLPELPLRPDGRVDRRKLQAKKAEAVFGSTDATPPRDSTERRLVLVFQDMLGIQAPGVHANFFALGGHSLLAAKLIDRVRKDFGVLVPVRDFFKRPTAAGLADALRAAKDGRPQRPGRGTRPQAPDPGATPTAASDNPSDEESDSRSARRSGTPSPDALAGISDDEVTRLLNQHLK</sequence>
<feature type="compositionally biased region" description="Low complexity" evidence="5">
    <location>
        <begin position="725"/>
        <end position="742"/>
    </location>
</feature>
<dbReference type="GO" id="GO:0003824">
    <property type="term" value="F:catalytic activity"/>
    <property type="evidence" value="ECO:0007669"/>
    <property type="project" value="InterPro"/>
</dbReference>
<dbReference type="InterPro" id="IPR009081">
    <property type="entry name" value="PP-bd_ACP"/>
</dbReference>
<feature type="compositionally biased region" description="Low complexity" evidence="5">
    <location>
        <begin position="1105"/>
        <end position="1114"/>
    </location>
</feature>
<evidence type="ECO:0000256" key="4">
    <source>
        <dbReference type="ARBA" id="ARBA00022553"/>
    </source>
</evidence>
<dbReference type="PROSITE" id="PS50075">
    <property type="entry name" value="CARRIER"/>
    <property type="match status" value="1"/>
</dbReference>
<dbReference type="GO" id="GO:0031177">
    <property type="term" value="F:phosphopantetheine binding"/>
    <property type="evidence" value="ECO:0007669"/>
    <property type="project" value="InterPro"/>
</dbReference>
<evidence type="ECO:0000256" key="2">
    <source>
        <dbReference type="ARBA" id="ARBA00006432"/>
    </source>
</evidence>
<dbReference type="AlphaFoldDB" id="A0A4U0MT91"/>
<dbReference type="InterPro" id="IPR023213">
    <property type="entry name" value="CAT-like_dom_sf"/>
</dbReference>
<evidence type="ECO:0000313" key="8">
    <source>
        <dbReference type="Proteomes" id="UP000308697"/>
    </source>
</evidence>
<dbReference type="PANTHER" id="PTHR45527:SF1">
    <property type="entry name" value="FATTY ACID SYNTHASE"/>
    <property type="match status" value="1"/>
</dbReference>
<feature type="region of interest" description="Disordered" evidence="5">
    <location>
        <begin position="1098"/>
        <end position="1157"/>
    </location>
</feature>
<dbReference type="Gene3D" id="3.40.50.12780">
    <property type="entry name" value="N-terminal domain of ligase-like"/>
    <property type="match status" value="1"/>
</dbReference>
<dbReference type="Gene3D" id="3.30.559.10">
    <property type="entry name" value="Chloramphenicol acetyltransferase-like domain"/>
    <property type="match status" value="1"/>
</dbReference>
<dbReference type="GO" id="GO:0044550">
    <property type="term" value="P:secondary metabolite biosynthetic process"/>
    <property type="evidence" value="ECO:0007669"/>
    <property type="project" value="TreeGrafter"/>
</dbReference>
<dbReference type="Pfam" id="PF00501">
    <property type="entry name" value="AMP-binding"/>
    <property type="match status" value="1"/>
</dbReference>
<dbReference type="SMART" id="SM00823">
    <property type="entry name" value="PKS_PP"/>
    <property type="match status" value="1"/>
</dbReference>
<comment type="caution">
    <text evidence="7">The sequence shown here is derived from an EMBL/GenBank/DDBJ whole genome shotgun (WGS) entry which is preliminary data.</text>
</comment>
<accession>A0A4U0MT91</accession>
<evidence type="ECO:0000313" key="7">
    <source>
        <dbReference type="EMBL" id="TJZ44123.1"/>
    </source>
</evidence>
<dbReference type="GO" id="GO:0043041">
    <property type="term" value="P:amino acid activation for nonribosomal peptide biosynthetic process"/>
    <property type="evidence" value="ECO:0007669"/>
    <property type="project" value="TreeGrafter"/>
</dbReference>
<evidence type="ECO:0000256" key="3">
    <source>
        <dbReference type="ARBA" id="ARBA00022450"/>
    </source>
</evidence>
<gene>
    <name evidence="7" type="ORF">FCH28_31485</name>
</gene>
<dbReference type="GO" id="GO:0017000">
    <property type="term" value="P:antibiotic biosynthetic process"/>
    <property type="evidence" value="ECO:0007669"/>
    <property type="project" value="UniProtKB-ARBA"/>
</dbReference>
<dbReference type="Pfam" id="PF00668">
    <property type="entry name" value="Condensation"/>
    <property type="match status" value="1"/>
</dbReference>
<dbReference type="CDD" id="cd19531">
    <property type="entry name" value="LCL_NRPS-like"/>
    <property type="match status" value="1"/>
</dbReference>
<dbReference type="InterPro" id="IPR020806">
    <property type="entry name" value="PKS_PP-bd"/>
</dbReference>
<dbReference type="InterPro" id="IPR045851">
    <property type="entry name" value="AMP-bd_C_sf"/>
</dbReference>
<dbReference type="Gene3D" id="3.30.300.30">
    <property type="match status" value="1"/>
</dbReference>
<dbReference type="InterPro" id="IPR000873">
    <property type="entry name" value="AMP-dep_synth/lig_dom"/>
</dbReference>
<dbReference type="PROSITE" id="PS00012">
    <property type="entry name" value="PHOSPHOPANTETHEINE"/>
    <property type="match status" value="1"/>
</dbReference>
<dbReference type="InterPro" id="IPR036736">
    <property type="entry name" value="ACP-like_sf"/>
</dbReference>
<dbReference type="GO" id="GO:0008610">
    <property type="term" value="P:lipid biosynthetic process"/>
    <property type="evidence" value="ECO:0007669"/>
    <property type="project" value="UniProtKB-ARBA"/>
</dbReference>
<dbReference type="GO" id="GO:0005737">
    <property type="term" value="C:cytoplasm"/>
    <property type="evidence" value="ECO:0007669"/>
    <property type="project" value="TreeGrafter"/>
</dbReference>
<dbReference type="InterPro" id="IPR006162">
    <property type="entry name" value="Ppantetheine_attach_site"/>
</dbReference>
<evidence type="ECO:0000259" key="6">
    <source>
        <dbReference type="PROSITE" id="PS50075"/>
    </source>
</evidence>
<evidence type="ECO:0000256" key="1">
    <source>
        <dbReference type="ARBA" id="ARBA00001957"/>
    </source>
</evidence>
<keyword evidence="3" id="KW-0596">Phosphopantetheine</keyword>
<feature type="domain" description="Carrier" evidence="6">
    <location>
        <begin position="1025"/>
        <end position="1100"/>
    </location>
</feature>
<feature type="region of interest" description="Disordered" evidence="5">
    <location>
        <begin position="604"/>
        <end position="643"/>
    </location>
</feature>
<dbReference type="Gene3D" id="3.40.50.1820">
    <property type="entry name" value="alpha/beta hydrolase"/>
    <property type="match status" value="1"/>
</dbReference>
<comment type="similarity">
    <text evidence="2">Belongs to the ATP-dependent AMP-binding enzyme family.</text>
</comment>
<dbReference type="InterPro" id="IPR029058">
    <property type="entry name" value="AB_hydrolase_fold"/>
</dbReference>
<evidence type="ECO:0000256" key="5">
    <source>
        <dbReference type="SAM" id="MobiDB-lite"/>
    </source>
</evidence>
<dbReference type="Proteomes" id="UP000308697">
    <property type="component" value="Unassembled WGS sequence"/>
</dbReference>
<dbReference type="OrthoDB" id="2472181at2"/>
<protein>
    <submittedName>
        <fullName evidence="7">Non-ribosomal peptide synthetase/polyketide synthase</fullName>
    </submittedName>
</protein>